<gene>
    <name evidence="1" type="ORF">SAMN04487969_103266</name>
</gene>
<evidence type="ECO:0000313" key="2">
    <source>
        <dbReference type="Proteomes" id="UP000183410"/>
    </source>
</evidence>
<organism evidence="1 2">
    <name type="scientific">Paenibacillus algorifonticola</name>
    <dbReference type="NCBI Taxonomy" id="684063"/>
    <lineage>
        <taxon>Bacteria</taxon>
        <taxon>Bacillati</taxon>
        <taxon>Bacillota</taxon>
        <taxon>Bacilli</taxon>
        <taxon>Bacillales</taxon>
        <taxon>Paenibacillaceae</taxon>
        <taxon>Paenibacillus</taxon>
    </lineage>
</organism>
<name>A0A1I2BBQ5_9BACL</name>
<accession>A0A1I2BBQ5</accession>
<dbReference type="AlphaFoldDB" id="A0A1I2BBQ5"/>
<dbReference type="Proteomes" id="UP000183410">
    <property type="component" value="Unassembled WGS sequence"/>
</dbReference>
<protein>
    <submittedName>
        <fullName evidence="1">Uncharacterized protein</fullName>
    </submittedName>
</protein>
<dbReference type="EMBL" id="FONN01000003">
    <property type="protein sequence ID" value="SFE53526.1"/>
    <property type="molecule type" value="Genomic_DNA"/>
</dbReference>
<keyword evidence="2" id="KW-1185">Reference proteome</keyword>
<sequence length="74" mass="8692">MKPGNRRKHGANSCGNIAMFLRDERGERLFFEQTTFSLDRKGLFIFLGMLIITRTRSDSACQSRFQTICRRKKF</sequence>
<reference evidence="2" key="1">
    <citation type="submission" date="2016-10" db="EMBL/GenBank/DDBJ databases">
        <authorList>
            <person name="Varghese N."/>
            <person name="Submissions S."/>
        </authorList>
    </citation>
    <scope>NUCLEOTIDE SEQUENCE [LARGE SCALE GENOMIC DNA]</scope>
    <source>
        <strain evidence="2">CGMCC 1.10223</strain>
    </source>
</reference>
<evidence type="ECO:0000313" key="1">
    <source>
        <dbReference type="EMBL" id="SFE53526.1"/>
    </source>
</evidence>
<proteinExistence type="predicted"/>